<reference evidence="1 2" key="1">
    <citation type="submission" date="2023-09" db="EMBL/GenBank/DDBJ databases">
        <authorList>
            <person name="Rey-Velasco X."/>
        </authorList>
    </citation>
    <scope>NUCLEOTIDE SEQUENCE [LARGE SCALE GENOMIC DNA]</scope>
    <source>
        <strain evidence="1 2">W311</strain>
    </source>
</reference>
<protein>
    <submittedName>
        <fullName evidence="1">Uncharacterized protein</fullName>
    </submittedName>
</protein>
<gene>
    <name evidence="1" type="ORF">RPR59_14570</name>
</gene>
<evidence type="ECO:0000313" key="1">
    <source>
        <dbReference type="EMBL" id="WNO53639.1"/>
    </source>
</evidence>
<keyword evidence="2" id="KW-1185">Reference proteome</keyword>
<name>A0ABZ0B8B4_9SPHN</name>
<sequence>MATIDDDLPYLLRRAEQEAITAIFGDHTPAGAAHYEMSVRYSAMAVRALAKPRTEQVAPSIAVNANPPAD</sequence>
<dbReference type="EMBL" id="CP135076">
    <property type="protein sequence ID" value="WNO53639.1"/>
    <property type="molecule type" value="Genomic_DNA"/>
</dbReference>
<organism evidence="1 2">
    <name type="scientific">Stakelama saccharophila</name>
    <dbReference type="NCBI Taxonomy" id="3075605"/>
    <lineage>
        <taxon>Bacteria</taxon>
        <taxon>Pseudomonadati</taxon>
        <taxon>Pseudomonadota</taxon>
        <taxon>Alphaproteobacteria</taxon>
        <taxon>Sphingomonadales</taxon>
        <taxon>Sphingomonadaceae</taxon>
        <taxon>Stakelama</taxon>
    </lineage>
</organism>
<accession>A0ABZ0B8B4</accession>
<evidence type="ECO:0000313" key="2">
    <source>
        <dbReference type="Proteomes" id="UP001302249"/>
    </source>
</evidence>
<dbReference type="Proteomes" id="UP001302249">
    <property type="component" value="Chromosome"/>
</dbReference>
<proteinExistence type="predicted"/>
<dbReference type="RefSeq" id="WP_313915284.1">
    <property type="nucleotide sequence ID" value="NZ_CP135076.1"/>
</dbReference>